<proteinExistence type="predicted"/>
<feature type="compositionally biased region" description="Low complexity" evidence="1">
    <location>
        <begin position="412"/>
        <end position="421"/>
    </location>
</feature>
<reference evidence="3" key="1">
    <citation type="submission" date="2015-07" db="EMBL/GenBank/DDBJ databases">
        <authorList>
            <person name="Teixeira M.M."/>
            <person name="Souza R.C."/>
            <person name="Almeida L.G."/>
            <person name="Vicente V.A."/>
            <person name="de Hoog S."/>
            <person name="Bocca A.L."/>
            <person name="de Almeida S.R."/>
            <person name="Vasconcelos A.T."/>
            <person name="Felipe M.S."/>
        </authorList>
    </citation>
    <scope>NUCLEOTIDE SEQUENCE [LARGE SCALE GENOMIC DNA]</scope>
    <source>
        <strain evidence="3">KSF</strain>
    </source>
</reference>
<sequence length="916" mass="102215">MAQTRAVFDSARETEIGKGPAGSTPESPQQSQVDSLQENAWEDVQREPSLKLPLTSEDHVLADVTASIDGGAAQLNPDQGLATNITDILGQPDLTQRTAEVMTTNQNDIRGSIRKALQSGVLDIPPFKPTSDTNLSADKRITYQLPPALLESDYISTYRKLFDRSALVPDSNLPLSSQIMGFCPIWAMWIAEIAEEAKREKLLDRVFDMATKAWFEALRLGYKPDTGGAETATPRTPAKRPVLQGEDIPPGLRGRPRPKKETDPLQMPVLTAFGHKNGPRWPITAGELQAAGISMTRLQRRAADKSDLVEAGDELLRKVLQIYNGQIAARDWFDVEERTKLNPLGRDLQVYCLYEVLKSRDSIAQLRSYFAKFKTVKQKENTQRRIDEEQERQDLFAALALELEEDNPRSPTPSVFPSTSTREGSVSSAHMTKTAETSDLDRLRSLVDAIESTLKDSNFADMITTFELYGISEGDLISSTSFEDNASDFDRCQRVMQEMLFDAREWLKLSQNGEAQDVNIQELEMQINKKKEFLCGVYPSLLAELDAAKTAVGDDDAAASVVEDEFVSSDNDELMTEVLESAPTRSTKRSLDAEEDDALGTQSPDTKKQKTGDEERALRIEVPAPLVQLGVDERDEGPFASTGATAPTIELPASNSLQRPSLLVKLRTRPGFDPETLTSTKIFYEDGFRYRYSPESTVAQRFSINDTLRGYIESCTQQHIGLNNDWRYGRYQGLVHVDDPSRTTIVHGVWDLEDGSQSASFERFYNGDAEYTADLEDTFMSEIDGEEAEPRLPSPPLRTRKSSTKSGRKGATCSMEEDLRSTAVDAEKGRVGGRDRSKTRANSNINHHGVITRAKSAKLRVRLFMKPVPVPQESFVDDSMSMNRPKRRSATRKSYAEDLDDSDDDDDYAPDEEYEN</sequence>
<feature type="region of interest" description="Disordered" evidence="1">
    <location>
        <begin position="868"/>
        <end position="916"/>
    </location>
</feature>
<feature type="region of interest" description="Disordered" evidence="1">
    <location>
        <begin position="1"/>
        <end position="44"/>
    </location>
</feature>
<evidence type="ECO:0000313" key="3">
    <source>
        <dbReference type="Proteomes" id="UP000094526"/>
    </source>
</evidence>
<comment type="caution">
    <text evidence="2">The sequence shown here is derived from an EMBL/GenBank/DDBJ whole genome shotgun (WGS) entry which is preliminary data.</text>
</comment>
<dbReference type="VEuPathDB" id="FungiDB:CLCR_02261"/>
<evidence type="ECO:0000256" key="1">
    <source>
        <dbReference type="SAM" id="MobiDB-lite"/>
    </source>
</evidence>
<dbReference type="OrthoDB" id="4149643at2759"/>
<dbReference type="Proteomes" id="UP000094526">
    <property type="component" value="Unassembled WGS sequence"/>
</dbReference>
<dbReference type="AlphaFoldDB" id="A0A1C1CEN6"/>
<feature type="region of interest" description="Disordered" evidence="1">
    <location>
        <begin position="405"/>
        <end position="436"/>
    </location>
</feature>
<gene>
    <name evidence="2" type="ORF">CLCR_02261</name>
</gene>
<evidence type="ECO:0000313" key="2">
    <source>
        <dbReference type="EMBL" id="OCT46931.1"/>
    </source>
</evidence>
<feature type="region of interest" description="Disordered" evidence="1">
    <location>
        <begin position="786"/>
        <end position="847"/>
    </location>
</feature>
<dbReference type="EMBL" id="LGRB01000014">
    <property type="protein sequence ID" value="OCT46931.1"/>
    <property type="molecule type" value="Genomic_DNA"/>
</dbReference>
<accession>A0A1C1CEN6</accession>
<organism evidence="2 3">
    <name type="scientific">Cladophialophora carrionii</name>
    <dbReference type="NCBI Taxonomy" id="86049"/>
    <lineage>
        <taxon>Eukaryota</taxon>
        <taxon>Fungi</taxon>
        <taxon>Dikarya</taxon>
        <taxon>Ascomycota</taxon>
        <taxon>Pezizomycotina</taxon>
        <taxon>Eurotiomycetes</taxon>
        <taxon>Chaetothyriomycetidae</taxon>
        <taxon>Chaetothyriales</taxon>
        <taxon>Herpotrichiellaceae</taxon>
        <taxon>Cladophialophora</taxon>
    </lineage>
</organism>
<feature type="compositionally biased region" description="Basic and acidic residues" evidence="1">
    <location>
        <begin position="605"/>
        <end position="616"/>
    </location>
</feature>
<dbReference type="VEuPathDB" id="FungiDB:G647_02487"/>
<keyword evidence="3" id="KW-1185">Reference proteome</keyword>
<feature type="compositionally biased region" description="Basic and acidic residues" evidence="1">
    <location>
        <begin position="817"/>
        <end position="838"/>
    </location>
</feature>
<feature type="compositionally biased region" description="Polar residues" evidence="1">
    <location>
        <begin position="422"/>
        <end position="436"/>
    </location>
</feature>
<protein>
    <submittedName>
        <fullName evidence="2">Uncharacterized protein</fullName>
    </submittedName>
</protein>
<feature type="compositionally biased region" description="Acidic residues" evidence="1">
    <location>
        <begin position="897"/>
        <end position="916"/>
    </location>
</feature>
<feature type="compositionally biased region" description="Polar residues" evidence="1">
    <location>
        <begin position="24"/>
        <end position="38"/>
    </location>
</feature>
<feature type="region of interest" description="Disordered" evidence="1">
    <location>
        <begin position="579"/>
        <end position="616"/>
    </location>
</feature>
<feature type="compositionally biased region" description="Basic residues" evidence="1">
    <location>
        <begin position="798"/>
        <end position="808"/>
    </location>
</feature>
<name>A0A1C1CEN6_9EURO</name>
<feature type="region of interest" description="Disordered" evidence="1">
    <location>
        <begin position="225"/>
        <end position="263"/>
    </location>
</feature>